<name>A0ABU7UHP8_LELAM</name>
<gene>
    <name evidence="1" type="ORF">V4839_20530</name>
</gene>
<reference evidence="1 2" key="1">
    <citation type="submission" date="2023-10" db="EMBL/GenBank/DDBJ databases">
        <title>Wastewater isolates of ESBL- and carbapenemase-producing Gram-negative bacteria from New Zealand.</title>
        <authorList>
            <person name="Straub C."/>
            <person name="Weaver L."/>
            <person name="Cornelius A."/>
            <person name="Mcgill E."/>
            <person name="Dyet K."/>
            <person name="White L."/>
            <person name="Pattis I."/>
        </authorList>
    </citation>
    <scope>NUCLEOTIDE SEQUENCE [LARGE SCALE GENOMIC DNA]</scope>
    <source>
        <strain evidence="1 2">ESBL35</strain>
    </source>
</reference>
<evidence type="ECO:0000313" key="1">
    <source>
        <dbReference type="EMBL" id="MEE9685841.1"/>
    </source>
</evidence>
<keyword evidence="2" id="KW-1185">Reference proteome</keyword>
<comment type="caution">
    <text evidence="1">The sequence shown here is derived from an EMBL/GenBank/DDBJ whole genome shotgun (WGS) entry which is preliminary data.</text>
</comment>
<sequence>MSVPMERLNDLWLELGNIDVAEEDGTLNISEPFIHFPAGTPVSDIWIWFEISNNEFIIAKKLYGIPTHHSS</sequence>
<dbReference type="Proteomes" id="UP001335910">
    <property type="component" value="Unassembled WGS sequence"/>
</dbReference>
<dbReference type="EMBL" id="JAZKLI010000001">
    <property type="protein sequence ID" value="MEE9685841.1"/>
    <property type="molecule type" value="Genomic_DNA"/>
</dbReference>
<accession>A0ABU7UHP8</accession>
<dbReference type="RefSeq" id="WP_331390597.1">
    <property type="nucleotide sequence ID" value="NZ_JAZKLB010000001.1"/>
</dbReference>
<evidence type="ECO:0000313" key="2">
    <source>
        <dbReference type="Proteomes" id="UP001335910"/>
    </source>
</evidence>
<organism evidence="1 2">
    <name type="scientific">Lelliottia amnigena</name>
    <name type="common">Enterobacter amnigenus</name>
    <dbReference type="NCBI Taxonomy" id="61646"/>
    <lineage>
        <taxon>Bacteria</taxon>
        <taxon>Pseudomonadati</taxon>
        <taxon>Pseudomonadota</taxon>
        <taxon>Gammaproteobacteria</taxon>
        <taxon>Enterobacterales</taxon>
        <taxon>Enterobacteriaceae</taxon>
        <taxon>Lelliottia</taxon>
    </lineage>
</organism>
<protein>
    <submittedName>
        <fullName evidence="1">Uncharacterized protein</fullName>
    </submittedName>
</protein>
<proteinExistence type="predicted"/>